<name>A0ACC3NPD8_9PEZI</name>
<comment type="caution">
    <text evidence="1">The sequence shown here is derived from an EMBL/GenBank/DDBJ whole genome shotgun (WGS) entry which is preliminary data.</text>
</comment>
<evidence type="ECO:0000313" key="2">
    <source>
        <dbReference type="Proteomes" id="UP001281147"/>
    </source>
</evidence>
<gene>
    <name evidence="1" type="ORF">LTR37_003873</name>
</gene>
<keyword evidence="2" id="KW-1185">Reference proteome</keyword>
<organism evidence="1 2">
    <name type="scientific">Vermiconidia calcicola</name>
    <dbReference type="NCBI Taxonomy" id="1690605"/>
    <lineage>
        <taxon>Eukaryota</taxon>
        <taxon>Fungi</taxon>
        <taxon>Dikarya</taxon>
        <taxon>Ascomycota</taxon>
        <taxon>Pezizomycotina</taxon>
        <taxon>Dothideomycetes</taxon>
        <taxon>Dothideomycetidae</taxon>
        <taxon>Mycosphaerellales</taxon>
        <taxon>Extremaceae</taxon>
        <taxon>Vermiconidia</taxon>
    </lineage>
</organism>
<reference evidence="1" key="1">
    <citation type="submission" date="2023-07" db="EMBL/GenBank/DDBJ databases">
        <title>Black Yeasts Isolated from many extreme environments.</title>
        <authorList>
            <person name="Coleine C."/>
            <person name="Stajich J.E."/>
            <person name="Selbmann L."/>
        </authorList>
    </citation>
    <scope>NUCLEOTIDE SEQUENCE</scope>
    <source>
        <strain evidence="1">CCFEE 5714</strain>
    </source>
</reference>
<protein>
    <submittedName>
        <fullName evidence="1">Uncharacterized protein</fullName>
    </submittedName>
</protein>
<proteinExistence type="predicted"/>
<evidence type="ECO:0000313" key="1">
    <source>
        <dbReference type="EMBL" id="KAK3720460.1"/>
    </source>
</evidence>
<dbReference type="EMBL" id="JAUTXU010000022">
    <property type="protein sequence ID" value="KAK3720460.1"/>
    <property type="molecule type" value="Genomic_DNA"/>
</dbReference>
<accession>A0ACC3NPD8</accession>
<feature type="non-terminal residue" evidence="1">
    <location>
        <position position="337"/>
    </location>
</feature>
<sequence>MPQDAAAKETKILSRAEGELVPVHEARYLSALRATSPGTRSASASAERRPLTGNLPAQIVGYQGAEHAIFPPSSESSYVATSTHNYRPPSHPMQRPNPHTEFLYHAPDAANSSNSPSLESQLLLGRYVLSEEAPDPEPIVQESPRVKLQKALGIASDDNAKSSTNLNQRYDYLPDSMIPFWYKKESTKAAEGKPNDLCATCRHIDFLALFEQEETDVMPKPSDFTVLGTISNLTSRIDCGFCKLVMKVVYADIGSTLPLDMAEAERARESTNRLAWLLSEQYYLCPIRFQTTFGEPVLYILSGDDIAEALKQKSAIRPRASMAIKPMHVSAPNLGLG</sequence>
<dbReference type="Proteomes" id="UP001281147">
    <property type="component" value="Unassembled WGS sequence"/>
</dbReference>